<reference evidence="1 2" key="1">
    <citation type="submission" date="2019-08" db="EMBL/GenBank/DDBJ databases">
        <title>Draft genome sequence of Ulvibacter marinus type strain NBRC 109484.</title>
        <authorList>
            <person name="Kawano K."/>
            <person name="Ushijima N."/>
            <person name="Kihara M."/>
            <person name="Itoh H."/>
        </authorList>
    </citation>
    <scope>NUCLEOTIDE SEQUENCE [LARGE SCALE GENOMIC DNA]</scope>
    <source>
        <strain evidence="1 2">NBRC 109484</strain>
    </source>
</reference>
<gene>
    <name evidence="1" type="ORF">ULMA_12440</name>
</gene>
<name>A0A5J4IWB7_9FLAO</name>
<sequence length="137" mass="15417">MFKKLFSSNKSVLSNAEVEAAMTTVDGVKLGESDDMLLYGGFQELNDYLFFEALFVSKKSFKTMDGATIIFKSSKGDLTLPSSIQEFECEYAKPLQRHVAQVSFDIDKSGIKKIQAKSYDSVEFKVKKKVFNLLNVK</sequence>
<dbReference type="OrthoDB" id="1201645at2"/>
<dbReference type="EMBL" id="BKCG01000002">
    <property type="protein sequence ID" value="GER59136.1"/>
    <property type="molecule type" value="Genomic_DNA"/>
</dbReference>
<dbReference type="RefSeq" id="WP_151673206.1">
    <property type="nucleotide sequence ID" value="NZ_BKCG01000002.1"/>
</dbReference>
<evidence type="ECO:0000313" key="2">
    <source>
        <dbReference type="Proteomes" id="UP000326509"/>
    </source>
</evidence>
<evidence type="ECO:0000313" key="1">
    <source>
        <dbReference type="EMBL" id="GER59136.1"/>
    </source>
</evidence>
<protein>
    <submittedName>
        <fullName evidence="1">Uncharacterized protein</fullName>
    </submittedName>
</protein>
<organism evidence="1 2">
    <name type="scientific">Patiriisocius marinus</name>
    <dbReference type="NCBI Taxonomy" id="1397112"/>
    <lineage>
        <taxon>Bacteria</taxon>
        <taxon>Pseudomonadati</taxon>
        <taxon>Bacteroidota</taxon>
        <taxon>Flavobacteriia</taxon>
        <taxon>Flavobacteriales</taxon>
        <taxon>Flavobacteriaceae</taxon>
        <taxon>Patiriisocius</taxon>
    </lineage>
</organism>
<proteinExistence type="predicted"/>
<accession>A0A5J4IWB7</accession>
<comment type="caution">
    <text evidence="1">The sequence shown here is derived from an EMBL/GenBank/DDBJ whole genome shotgun (WGS) entry which is preliminary data.</text>
</comment>
<dbReference type="AlphaFoldDB" id="A0A5J4IWB7"/>
<keyword evidence="2" id="KW-1185">Reference proteome</keyword>
<dbReference type="Proteomes" id="UP000326509">
    <property type="component" value="Unassembled WGS sequence"/>
</dbReference>